<dbReference type="AlphaFoldDB" id="A0A9P9YTZ8"/>
<protein>
    <submittedName>
        <fullName evidence="2">Uncharacterized protein</fullName>
    </submittedName>
</protein>
<organism evidence="2 3">
    <name type="scientific">Drosophila gunungcola</name>
    <name type="common">fruit fly</name>
    <dbReference type="NCBI Taxonomy" id="103775"/>
    <lineage>
        <taxon>Eukaryota</taxon>
        <taxon>Metazoa</taxon>
        <taxon>Ecdysozoa</taxon>
        <taxon>Arthropoda</taxon>
        <taxon>Hexapoda</taxon>
        <taxon>Insecta</taxon>
        <taxon>Pterygota</taxon>
        <taxon>Neoptera</taxon>
        <taxon>Endopterygota</taxon>
        <taxon>Diptera</taxon>
        <taxon>Brachycera</taxon>
        <taxon>Muscomorpha</taxon>
        <taxon>Ephydroidea</taxon>
        <taxon>Drosophilidae</taxon>
        <taxon>Drosophila</taxon>
        <taxon>Sophophora</taxon>
    </lineage>
</organism>
<proteinExistence type="predicted"/>
<feature type="region of interest" description="Disordered" evidence="1">
    <location>
        <begin position="97"/>
        <end position="140"/>
    </location>
</feature>
<evidence type="ECO:0000313" key="3">
    <source>
        <dbReference type="Proteomes" id="UP001059596"/>
    </source>
</evidence>
<dbReference type="EMBL" id="JAMKOV010000002">
    <property type="protein sequence ID" value="KAI8043062.1"/>
    <property type="molecule type" value="Genomic_DNA"/>
</dbReference>
<dbReference type="Proteomes" id="UP001059596">
    <property type="component" value="Unassembled WGS sequence"/>
</dbReference>
<evidence type="ECO:0000256" key="1">
    <source>
        <dbReference type="SAM" id="MobiDB-lite"/>
    </source>
</evidence>
<gene>
    <name evidence="2" type="ORF">M5D96_004387</name>
</gene>
<evidence type="ECO:0000313" key="2">
    <source>
        <dbReference type="EMBL" id="KAI8043062.1"/>
    </source>
</evidence>
<feature type="region of interest" description="Disordered" evidence="1">
    <location>
        <begin position="158"/>
        <end position="216"/>
    </location>
</feature>
<accession>A0A9P9YTZ8</accession>
<name>A0A9P9YTZ8_9MUSC</name>
<sequence>MVRSFEVLPALNTHPRDWKSLSLRLRSALFGLPRTSCVASGLVAACQGPQNVFGRCADNILAGPTSGCRCRNRCLRLPVYSILLLCLTTQGLGLGDAAKPKSAKQHFGGSSNSPNQNQNQNQNHNDVLGGVGAPSQTSGEDEAEIMYPFQSGEQMFGLEEDQEQDQELNSNAVPGSDEDNAANQRGINVPHPIHIPSHRTSSTLRQDERGSSLSLH</sequence>
<feature type="compositionally biased region" description="Low complexity" evidence="1">
    <location>
        <begin position="110"/>
        <end position="125"/>
    </location>
</feature>
<reference evidence="2" key="1">
    <citation type="journal article" date="2023" name="Genome Biol. Evol.">
        <title>Long-read-based Genome Assembly of Drosophila gunungcola Reveals Fewer Chemosensory Genes in Flower-breeding Species.</title>
        <authorList>
            <person name="Negi A."/>
            <person name="Liao B.Y."/>
            <person name="Yeh S.D."/>
        </authorList>
    </citation>
    <scope>NUCLEOTIDE SEQUENCE</scope>
    <source>
        <strain evidence="2">Sukarami</strain>
    </source>
</reference>
<comment type="caution">
    <text evidence="2">The sequence shown here is derived from an EMBL/GenBank/DDBJ whole genome shotgun (WGS) entry which is preliminary data.</text>
</comment>
<keyword evidence="3" id="KW-1185">Reference proteome</keyword>